<dbReference type="Pfam" id="PF02357">
    <property type="entry name" value="NusG"/>
    <property type="match status" value="1"/>
</dbReference>
<dbReference type="Proteomes" id="UP000810252">
    <property type="component" value="Unassembled WGS sequence"/>
</dbReference>
<dbReference type="SUPFAM" id="SSF50104">
    <property type="entry name" value="Translation proteins SH3-like domain"/>
    <property type="match status" value="1"/>
</dbReference>
<gene>
    <name evidence="5" type="ORF">IAC29_07710</name>
</gene>
<dbReference type="AlphaFoldDB" id="A0A9D9EQ03"/>
<evidence type="ECO:0000259" key="4">
    <source>
        <dbReference type="SMART" id="SM00739"/>
    </source>
</evidence>
<organism evidence="5 6">
    <name type="scientific">Candidatus Cryptobacteroides merdigallinarum</name>
    <dbReference type="NCBI Taxonomy" id="2840770"/>
    <lineage>
        <taxon>Bacteria</taxon>
        <taxon>Pseudomonadati</taxon>
        <taxon>Bacteroidota</taxon>
        <taxon>Bacteroidia</taxon>
        <taxon>Bacteroidales</taxon>
        <taxon>Candidatus Cryptobacteroides</taxon>
    </lineage>
</organism>
<reference evidence="5" key="1">
    <citation type="submission" date="2020-10" db="EMBL/GenBank/DDBJ databases">
        <authorList>
            <person name="Gilroy R."/>
        </authorList>
    </citation>
    <scope>NUCLEOTIDE SEQUENCE</scope>
    <source>
        <strain evidence="5">20514</strain>
    </source>
</reference>
<proteinExistence type="predicted"/>
<evidence type="ECO:0000256" key="2">
    <source>
        <dbReference type="ARBA" id="ARBA00023015"/>
    </source>
</evidence>
<dbReference type="SUPFAM" id="SSF82679">
    <property type="entry name" value="N-utilization substance G protein NusG, N-terminal domain"/>
    <property type="match status" value="1"/>
</dbReference>
<evidence type="ECO:0000256" key="3">
    <source>
        <dbReference type="ARBA" id="ARBA00023163"/>
    </source>
</evidence>
<comment type="caution">
    <text evidence="5">The sequence shown here is derived from an EMBL/GenBank/DDBJ whole genome shotgun (WGS) entry which is preliminary data.</text>
</comment>
<accession>A0A9D9EQ03</accession>
<sequence>MDTNPDIVRHWYPVRVTYSRELKVRDILQASGHECFVPMTLKTEEKNGVKVGRTVPAVNNLCFVKAARPELDEDLARLGLRSFTSYIWNRSTREPLVVPDKAMDDFIKVSESNYKDIVYLYEVNSKLREGRMVRVKRGPFAGIEGRVVRVRRSRRIMVELPGIFAVATGYIPEEDLELV</sequence>
<dbReference type="SMART" id="SM00739">
    <property type="entry name" value="KOW"/>
    <property type="match status" value="1"/>
</dbReference>
<dbReference type="CDD" id="cd09895">
    <property type="entry name" value="NGN_SP_UpxY"/>
    <property type="match status" value="1"/>
</dbReference>
<evidence type="ECO:0000313" key="6">
    <source>
        <dbReference type="Proteomes" id="UP000810252"/>
    </source>
</evidence>
<evidence type="ECO:0000256" key="1">
    <source>
        <dbReference type="ARBA" id="ARBA00022814"/>
    </source>
</evidence>
<dbReference type="PANTHER" id="PTHR30265:SF4">
    <property type="entry name" value="KOW MOTIF FAMILY PROTEIN, EXPRESSED"/>
    <property type="match status" value="1"/>
</dbReference>
<keyword evidence="3" id="KW-0804">Transcription</keyword>
<dbReference type="InterPro" id="IPR043425">
    <property type="entry name" value="NusG-like"/>
</dbReference>
<dbReference type="InterPro" id="IPR006645">
    <property type="entry name" value="NGN-like_dom"/>
</dbReference>
<dbReference type="GO" id="GO:0006354">
    <property type="term" value="P:DNA-templated transcription elongation"/>
    <property type="evidence" value="ECO:0007669"/>
    <property type="project" value="InterPro"/>
</dbReference>
<dbReference type="NCBIfam" id="NF033644">
    <property type="entry name" value="antiterm_UpxY"/>
    <property type="match status" value="1"/>
</dbReference>
<dbReference type="InterPro" id="IPR005824">
    <property type="entry name" value="KOW"/>
</dbReference>
<dbReference type="InterPro" id="IPR036735">
    <property type="entry name" value="NGN_dom_sf"/>
</dbReference>
<keyword evidence="2" id="KW-0805">Transcription regulation</keyword>
<name>A0A9D9EQ03_9BACT</name>
<reference evidence="5" key="2">
    <citation type="journal article" date="2021" name="PeerJ">
        <title>Extensive microbial diversity within the chicken gut microbiome revealed by metagenomics and culture.</title>
        <authorList>
            <person name="Gilroy R."/>
            <person name="Ravi A."/>
            <person name="Getino M."/>
            <person name="Pursley I."/>
            <person name="Horton D.L."/>
            <person name="Alikhan N.F."/>
            <person name="Baker D."/>
            <person name="Gharbi K."/>
            <person name="Hall N."/>
            <person name="Watson M."/>
            <person name="Adriaenssens E.M."/>
            <person name="Foster-Nyarko E."/>
            <person name="Jarju S."/>
            <person name="Secka A."/>
            <person name="Antonio M."/>
            <person name="Oren A."/>
            <person name="Chaudhuri R.R."/>
            <person name="La Ragione R."/>
            <person name="Hildebrand F."/>
            <person name="Pallen M.J."/>
        </authorList>
    </citation>
    <scope>NUCLEOTIDE SEQUENCE</scope>
    <source>
        <strain evidence="5">20514</strain>
    </source>
</reference>
<dbReference type="InterPro" id="IPR008991">
    <property type="entry name" value="Translation_prot_SH3-like_sf"/>
</dbReference>
<dbReference type="PANTHER" id="PTHR30265">
    <property type="entry name" value="RHO-INTERACTING TRANSCRIPTION TERMINATION FACTOR NUSG"/>
    <property type="match status" value="1"/>
</dbReference>
<dbReference type="EMBL" id="JADIMQ010000111">
    <property type="protein sequence ID" value="MBO8449139.1"/>
    <property type="molecule type" value="Genomic_DNA"/>
</dbReference>
<dbReference type="GO" id="GO:0031564">
    <property type="term" value="P:transcription antitermination"/>
    <property type="evidence" value="ECO:0007669"/>
    <property type="project" value="UniProtKB-KW"/>
</dbReference>
<dbReference type="Gene3D" id="3.30.70.940">
    <property type="entry name" value="NusG, N-terminal domain"/>
    <property type="match status" value="1"/>
</dbReference>
<protein>
    <submittedName>
        <fullName evidence="5">UpxY family transcription antiterminator</fullName>
    </submittedName>
</protein>
<evidence type="ECO:0000313" key="5">
    <source>
        <dbReference type="EMBL" id="MBO8449139.1"/>
    </source>
</evidence>
<dbReference type="Pfam" id="PF00467">
    <property type="entry name" value="KOW"/>
    <property type="match status" value="1"/>
</dbReference>
<feature type="domain" description="KOW" evidence="4">
    <location>
        <begin position="126"/>
        <end position="153"/>
    </location>
</feature>
<keyword evidence="1" id="KW-0889">Transcription antitermination</keyword>